<organism evidence="1 2">
    <name type="scientific">Mycena metata</name>
    <dbReference type="NCBI Taxonomy" id="1033252"/>
    <lineage>
        <taxon>Eukaryota</taxon>
        <taxon>Fungi</taxon>
        <taxon>Dikarya</taxon>
        <taxon>Basidiomycota</taxon>
        <taxon>Agaricomycotina</taxon>
        <taxon>Agaricomycetes</taxon>
        <taxon>Agaricomycetidae</taxon>
        <taxon>Agaricales</taxon>
        <taxon>Marasmiineae</taxon>
        <taxon>Mycenaceae</taxon>
        <taxon>Mycena</taxon>
    </lineage>
</organism>
<sequence>MGQEDGRDIYLWYITEDECFRLNKLFGRDFQETGVGGTNVIGLPTACLGCGKYHEFIDWVWTALMRHVHSAEFMFNALAKSRRGMETQHDVYCSECGLLTAIRREKDNSEGAAPNIYLAGRLGRSAYPAPLTRDLTTHQRTDQVQMSEKVITWGKWWLDNTGKCLVAKFGDKVPTNKASV</sequence>
<gene>
    <name evidence="1" type="ORF">B0H16DRAFT_1597823</name>
</gene>
<accession>A0AAD7HMN2</accession>
<dbReference type="AlphaFoldDB" id="A0AAD7HMN2"/>
<reference evidence="1" key="1">
    <citation type="submission" date="2023-03" db="EMBL/GenBank/DDBJ databases">
        <title>Massive genome expansion in bonnet fungi (Mycena s.s.) driven by repeated elements and novel gene families across ecological guilds.</title>
        <authorList>
            <consortium name="Lawrence Berkeley National Laboratory"/>
            <person name="Harder C.B."/>
            <person name="Miyauchi S."/>
            <person name="Viragh M."/>
            <person name="Kuo A."/>
            <person name="Thoen E."/>
            <person name="Andreopoulos B."/>
            <person name="Lu D."/>
            <person name="Skrede I."/>
            <person name="Drula E."/>
            <person name="Henrissat B."/>
            <person name="Morin E."/>
            <person name="Kohler A."/>
            <person name="Barry K."/>
            <person name="LaButti K."/>
            <person name="Morin E."/>
            <person name="Salamov A."/>
            <person name="Lipzen A."/>
            <person name="Mereny Z."/>
            <person name="Hegedus B."/>
            <person name="Baldrian P."/>
            <person name="Stursova M."/>
            <person name="Weitz H."/>
            <person name="Taylor A."/>
            <person name="Grigoriev I.V."/>
            <person name="Nagy L.G."/>
            <person name="Martin F."/>
            <person name="Kauserud H."/>
        </authorList>
    </citation>
    <scope>NUCLEOTIDE SEQUENCE</scope>
    <source>
        <strain evidence="1">CBHHK182m</strain>
    </source>
</reference>
<name>A0AAD7HMN2_9AGAR</name>
<evidence type="ECO:0000313" key="2">
    <source>
        <dbReference type="Proteomes" id="UP001215598"/>
    </source>
</evidence>
<dbReference type="EMBL" id="JARKIB010000208">
    <property type="protein sequence ID" value="KAJ7723766.1"/>
    <property type="molecule type" value="Genomic_DNA"/>
</dbReference>
<protein>
    <submittedName>
        <fullName evidence="1">Uncharacterized protein</fullName>
    </submittedName>
</protein>
<keyword evidence="2" id="KW-1185">Reference proteome</keyword>
<evidence type="ECO:0000313" key="1">
    <source>
        <dbReference type="EMBL" id="KAJ7723766.1"/>
    </source>
</evidence>
<proteinExistence type="predicted"/>
<comment type="caution">
    <text evidence="1">The sequence shown here is derived from an EMBL/GenBank/DDBJ whole genome shotgun (WGS) entry which is preliminary data.</text>
</comment>
<dbReference type="Proteomes" id="UP001215598">
    <property type="component" value="Unassembled WGS sequence"/>
</dbReference>